<dbReference type="Pfam" id="PF01022">
    <property type="entry name" value="HTH_5"/>
    <property type="match status" value="1"/>
</dbReference>
<dbReference type="InterPro" id="IPR011991">
    <property type="entry name" value="ArsR-like_HTH"/>
</dbReference>
<dbReference type="Proteomes" id="UP000199584">
    <property type="component" value="Unassembled WGS sequence"/>
</dbReference>
<dbReference type="CDD" id="cd00090">
    <property type="entry name" value="HTH_ARSR"/>
    <property type="match status" value="1"/>
</dbReference>
<evidence type="ECO:0000256" key="3">
    <source>
        <dbReference type="ARBA" id="ARBA00023163"/>
    </source>
</evidence>
<evidence type="ECO:0000259" key="4">
    <source>
        <dbReference type="PROSITE" id="PS50987"/>
    </source>
</evidence>
<keyword evidence="2" id="KW-0238">DNA-binding</keyword>
<dbReference type="PRINTS" id="PR00778">
    <property type="entry name" value="HTHARSR"/>
</dbReference>
<keyword evidence="6" id="KW-1185">Reference proteome</keyword>
<accession>A0A1I6CNR9</accession>
<dbReference type="Gene3D" id="1.10.10.10">
    <property type="entry name" value="Winged helix-like DNA-binding domain superfamily/Winged helix DNA-binding domain"/>
    <property type="match status" value="1"/>
</dbReference>
<evidence type="ECO:0000313" key="5">
    <source>
        <dbReference type="EMBL" id="SFQ94808.1"/>
    </source>
</evidence>
<proteinExistence type="predicted"/>
<dbReference type="GO" id="GO:0003677">
    <property type="term" value="F:DNA binding"/>
    <property type="evidence" value="ECO:0007669"/>
    <property type="project" value="UniProtKB-KW"/>
</dbReference>
<dbReference type="InterPro" id="IPR001845">
    <property type="entry name" value="HTH_ArsR_DNA-bd_dom"/>
</dbReference>
<dbReference type="PROSITE" id="PS50987">
    <property type="entry name" value="HTH_ARSR_2"/>
    <property type="match status" value="1"/>
</dbReference>
<dbReference type="SMART" id="SM00418">
    <property type="entry name" value="HTH_ARSR"/>
    <property type="match status" value="1"/>
</dbReference>
<gene>
    <name evidence="5" type="ORF">SAMN05660706_10159</name>
</gene>
<dbReference type="PROSITE" id="PS00846">
    <property type="entry name" value="HTH_ARSR_1"/>
    <property type="match status" value="1"/>
</dbReference>
<reference evidence="6" key="1">
    <citation type="submission" date="2016-10" db="EMBL/GenBank/DDBJ databases">
        <authorList>
            <person name="Varghese N."/>
            <person name="Submissions S."/>
        </authorList>
    </citation>
    <scope>NUCLEOTIDE SEQUENCE [LARGE SCALE GENOMIC DNA]</scope>
    <source>
        <strain evidence="6">DSM 3669</strain>
    </source>
</reference>
<evidence type="ECO:0000313" key="6">
    <source>
        <dbReference type="Proteomes" id="UP000199584"/>
    </source>
</evidence>
<dbReference type="GO" id="GO:0003700">
    <property type="term" value="F:DNA-binding transcription factor activity"/>
    <property type="evidence" value="ECO:0007669"/>
    <property type="project" value="InterPro"/>
</dbReference>
<dbReference type="InterPro" id="IPR018334">
    <property type="entry name" value="ArsR_HTH"/>
</dbReference>
<name>A0A1I6CNR9_9FIRM</name>
<dbReference type="PANTHER" id="PTHR33154:SF18">
    <property type="entry name" value="ARSENICAL RESISTANCE OPERON REPRESSOR"/>
    <property type="match status" value="1"/>
</dbReference>
<sequence length="130" mass="14782">MNKIGVKMTSDMKNHVCETFYFDEEKVNRIKQEVVVTEGLGRLFKALADETRIKIIYALSREELCVCDVAQIIDATVAAASHHLRLLKNLGLARSRKQGKMVFYSLNDDCIETIIDAALKHYKGEHGLRK</sequence>
<dbReference type="InterPro" id="IPR036388">
    <property type="entry name" value="WH-like_DNA-bd_sf"/>
</dbReference>
<feature type="domain" description="HTH arsR-type" evidence="4">
    <location>
        <begin position="32"/>
        <end position="126"/>
    </location>
</feature>
<organism evidence="5 6">
    <name type="scientific">Desulfoscipio geothermicus DSM 3669</name>
    <dbReference type="NCBI Taxonomy" id="1121426"/>
    <lineage>
        <taxon>Bacteria</taxon>
        <taxon>Bacillati</taxon>
        <taxon>Bacillota</taxon>
        <taxon>Clostridia</taxon>
        <taxon>Eubacteriales</taxon>
        <taxon>Desulfallaceae</taxon>
        <taxon>Desulfoscipio</taxon>
    </lineage>
</organism>
<keyword evidence="1" id="KW-0805">Transcription regulation</keyword>
<dbReference type="NCBIfam" id="NF033788">
    <property type="entry name" value="HTH_metalloreg"/>
    <property type="match status" value="1"/>
</dbReference>
<dbReference type="InterPro" id="IPR036390">
    <property type="entry name" value="WH_DNA-bd_sf"/>
</dbReference>
<evidence type="ECO:0000256" key="1">
    <source>
        <dbReference type="ARBA" id="ARBA00023015"/>
    </source>
</evidence>
<dbReference type="EMBL" id="FOYM01000001">
    <property type="protein sequence ID" value="SFQ94808.1"/>
    <property type="molecule type" value="Genomic_DNA"/>
</dbReference>
<dbReference type="STRING" id="39060.SAMN05660706_10159"/>
<protein>
    <submittedName>
        <fullName evidence="5">Cadmium-sensing regulator, CadC</fullName>
    </submittedName>
</protein>
<keyword evidence="3" id="KW-0804">Transcription</keyword>
<evidence type="ECO:0000256" key="2">
    <source>
        <dbReference type="ARBA" id="ARBA00023125"/>
    </source>
</evidence>
<dbReference type="AlphaFoldDB" id="A0A1I6CNR9"/>
<dbReference type="InterPro" id="IPR051081">
    <property type="entry name" value="HTH_MetalResp_TranReg"/>
</dbReference>
<dbReference type="SUPFAM" id="SSF46785">
    <property type="entry name" value="Winged helix' DNA-binding domain"/>
    <property type="match status" value="1"/>
</dbReference>
<dbReference type="PANTHER" id="PTHR33154">
    <property type="entry name" value="TRANSCRIPTIONAL REGULATOR, ARSR FAMILY"/>
    <property type="match status" value="1"/>
</dbReference>